<dbReference type="Proteomes" id="UP000587800">
    <property type="component" value="Unassembled WGS sequence"/>
</dbReference>
<feature type="transmembrane region" description="Helical" evidence="1">
    <location>
        <begin position="6"/>
        <end position="22"/>
    </location>
</feature>
<dbReference type="EMBL" id="JAASUB010000006">
    <property type="protein sequence ID" value="MBC1509448.1"/>
    <property type="molecule type" value="Genomic_DNA"/>
</dbReference>
<keyword evidence="1" id="KW-0472">Membrane</keyword>
<reference evidence="2 3" key="1">
    <citation type="submission" date="2020-03" db="EMBL/GenBank/DDBJ databases">
        <title>Soil Listeria distribution.</title>
        <authorList>
            <person name="Liao J."/>
            <person name="Wiedmann M."/>
        </authorList>
    </citation>
    <scope>NUCLEOTIDE SEQUENCE [LARGE SCALE GENOMIC DNA]</scope>
    <source>
        <strain evidence="2 3">FSL L7-1515</strain>
    </source>
</reference>
<sequence length="54" mass="6117">MLTVVNIAIVLGIILNLSIYAYQKRSEKEDVNTDLDSSDLDTRVARNNVNSRKH</sequence>
<name>A0ABR6SUU5_9LIST</name>
<evidence type="ECO:0000313" key="2">
    <source>
        <dbReference type="EMBL" id="MBC1509448.1"/>
    </source>
</evidence>
<organism evidence="2 3">
    <name type="scientific">Listeria immobilis</name>
    <dbReference type="NCBI Taxonomy" id="2713502"/>
    <lineage>
        <taxon>Bacteria</taxon>
        <taxon>Bacillati</taxon>
        <taxon>Bacillota</taxon>
        <taxon>Bacilli</taxon>
        <taxon>Bacillales</taxon>
        <taxon>Listeriaceae</taxon>
        <taxon>Listeria</taxon>
    </lineage>
</organism>
<dbReference type="RefSeq" id="WP_185363009.1">
    <property type="nucleotide sequence ID" value="NZ_JAASTU010000004.1"/>
</dbReference>
<proteinExistence type="predicted"/>
<evidence type="ECO:0000256" key="1">
    <source>
        <dbReference type="SAM" id="Phobius"/>
    </source>
</evidence>
<comment type="caution">
    <text evidence="2">The sequence shown here is derived from an EMBL/GenBank/DDBJ whole genome shotgun (WGS) entry which is preliminary data.</text>
</comment>
<accession>A0ABR6SUU5</accession>
<keyword evidence="3" id="KW-1185">Reference proteome</keyword>
<keyword evidence="1" id="KW-0812">Transmembrane</keyword>
<evidence type="ECO:0000313" key="3">
    <source>
        <dbReference type="Proteomes" id="UP000587800"/>
    </source>
</evidence>
<keyword evidence="1" id="KW-1133">Transmembrane helix</keyword>
<gene>
    <name evidence="2" type="ORF">HCJ59_06020</name>
</gene>
<protein>
    <submittedName>
        <fullName evidence="2">Uncharacterized protein</fullName>
    </submittedName>
</protein>